<feature type="signal peptide" evidence="1">
    <location>
        <begin position="1"/>
        <end position="17"/>
    </location>
</feature>
<evidence type="ECO:0000256" key="1">
    <source>
        <dbReference type="SAM" id="SignalP"/>
    </source>
</evidence>
<sequence>MHLSLSVIVLSATVALGQTYCPASSIFRVKSILTNSTNFNTTSSFGYVKSSAWYSDIYHAILDPAETWTGTRAYTTDIFNNTASYLEFPDEDYEHTRGFTLNPLTRATPTDFAEINGADGPGIWPGTQGVYYDEAGKIQYNGFDGRNVRWHGCPDRNLEWASNVTRLGYRLANATIPKGCYDLDLVIEYMVGWATPGGLPPKCWSS</sequence>
<keyword evidence="3" id="KW-1185">Reference proteome</keyword>
<dbReference type="AlphaFoldDB" id="A0A9P8FNI8"/>
<evidence type="ECO:0000313" key="2">
    <source>
        <dbReference type="EMBL" id="KAG9976765.1"/>
    </source>
</evidence>
<feature type="non-terminal residue" evidence="2">
    <location>
        <position position="1"/>
    </location>
</feature>
<keyword evidence="1" id="KW-0732">Signal</keyword>
<protein>
    <submittedName>
        <fullName evidence="2">Uncharacterized protein</fullName>
    </submittedName>
</protein>
<comment type="caution">
    <text evidence="2">The sequence shown here is derived from an EMBL/GenBank/DDBJ whole genome shotgun (WGS) entry which is preliminary data.</text>
</comment>
<reference evidence="2" key="2">
    <citation type="submission" date="2021-08" db="EMBL/GenBank/DDBJ databases">
        <authorList>
            <person name="Gostincar C."/>
            <person name="Sun X."/>
            <person name="Song Z."/>
            <person name="Gunde-Cimerman N."/>
        </authorList>
    </citation>
    <scope>NUCLEOTIDE SEQUENCE</scope>
    <source>
        <strain evidence="2">EXF-9298</strain>
    </source>
</reference>
<gene>
    <name evidence="2" type="ORF">KCU98_g10513</name>
</gene>
<reference evidence="2" key="1">
    <citation type="journal article" date="2021" name="J Fungi (Basel)">
        <title>Virulence traits and population genomics of the black yeast Aureobasidium melanogenum.</title>
        <authorList>
            <person name="Cernosa A."/>
            <person name="Sun X."/>
            <person name="Gostincar C."/>
            <person name="Fang C."/>
            <person name="Gunde-Cimerman N."/>
            <person name="Song Z."/>
        </authorList>
    </citation>
    <scope>NUCLEOTIDE SEQUENCE</scope>
    <source>
        <strain evidence="2">EXF-9298</strain>
    </source>
</reference>
<dbReference type="EMBL" id="JAHFXS010001565">
    <property type="protein sequence ID" value="KAG9976765.1"/>
    <property type="molecule type" value="Genomic_DNA"/>
</dbReference>
<name>A0A9P8FNI8_AURME</name>
<proteinExistence type="predicted"/>
<dbReference type="Proteomes" id="UP000729357">
    <property type="component" value="Unassembled WGS sequence"/>
</dbReference>
<feature type="chain" id="PRO_5040370042" evidence="1">
    <location>
        <begin position="18"/>
        <end position="206"/>
    </location>
</feature>
<accession>A0A9P8FNI8</accession>
<evidence type="ECO:0000313" key="3">
    <source>
        <dbReference type="Proteomes" id="UP000729357"/>
    </source>
</evidence>
<organism evidence="2 3">
    <name type="scientific">Aureobasidium melanogenum</name>
    <name type="common">Aureobasidium pullulans var. melanogenum</name>
    <dbReference type="NCBI Taxonomy" id="46634"/>
    <lineage>
        <taxon>Eukaryota</taxon>
        <taxon>Fungi</taxon>
        <taxon>Dikarya</taxon>
        <taxon>Ascomycota</taxon>
        <taxon>Pezizomycotina</taxon>
        <taxon>Dothideomycetes</taxon>
        <taxon>Dothideomycetidae</taxon>
        <taxon>Dothideales</taxon>
        <taxon>Saccotheciaceae</taxon>
        <taxon>Aureobasidium</taxon>
    </lineage>
</organism>